<keyword evidence="2" id="KW-0732">Signal</keyword>
<feature type="signal peptide" evidence="2">
    <location>
        <begin position="1"/>
        <end position="24"/>
    </location>
</feature>
<proteinExistence type="predicted"/>
<comment type="caution">
    <text evidence="4">The sequence shown here is derived from an EMBL/GenBank/DDBJ whole genome shotgun (WGS) entry which is preliminary data.</text>
</comment>
<dbReference type="RefSeq" id="WP_235052129.1">
    <property type="nucleotide sequence ID" value="NZ_JAKFHA010000005.1"/>
</dbReference>
<dbReference type="SUPFAM" id="SSF51445">
    <property type="entry name" value="(Trans)glycosidases"/>
    <property type="match status" value="1"/>
</dbReference>
<protein>
    <submittedName>
        <fullName evidence="4">Endo alpha-1,4 polygalactosaminidase</fullName>
    </submittedName>
</protein>
<feature type="compositionally biased region" description="Low complexity" evidence="1">
    <location>
        <begin position="34"/>
        <end position="86"/>
    </location>
</feature>
<feature type="compositionally biased region" description="Pro residues" evidence="1">
    <location>
        <begin position="87"/>
        <end position="98"/>
    </location>
</feature>
<accession>A0AA41Q033</accession>
<dbReference type="PANTHER" id="PTHR35273:SF2">
    <property type="entry name" value="ALPHA-GALACTOSIDASE"/>
    <property type="match status" value="1"/>
</dbReference>
<dbReference type="PROSITE" id="PS51257">
    <property type="entry name" value="PROKAR_LIPOPROTEIN"/>
    <property type="match status" value="1"/>
</dbReference>
<feature type="domain" description="Glycoside-hydrolase family GH114 TIM-barrel" evidence="3">
    <location>
        <begin position="117"/>
        <end position="331"/>
    </location>
</feature>
<evidence type="ECO:0000313" key="5">
    <source>
        <dbReference type="Proteomes" id="UP001165378"/>
    </source>
</evidence>
<dbReference type="InterPro" id="IPR013785">
    <property type="entry name" value="Aldolase_TIM"/>
</dbReference>
<dbReference type="EMBL" id="JAKFHA010000005">
    <property type="protein sequence ID" value="MCF2527964.1"/>
    <property type="molecule type" value="Genomic_DNA"/>
</dbReference>
<gene>
    <name evidence="4" type="ORF">LZ495_12140</name>
</gene>
<dbReference type="AlphaFoldDB" id="A0AA41Q033"/>
<evidence type="ECO:0000259" key="3">
    <source>
        <dbReference type="Pfam" id="PF03537"/>
    </source>
</evidence>
<organism evidence="4 5">
    <name type="scientific">Yinghuangia soli</name>
    <dbReference type="NCBI Taxonomy" id="2908204"/>
    <lineage>
        <taxon>Bacteria</taxon>
        <taxon>Bacillati</taxon>
        <taxon>Actinomycetota</taxon>
        <taxon>Actinomycetes</taxon>
        <taxon>Kitasatosporales</taxon>
        <taxon>Streptomycetaceae</taxon>
        <taxon>Yinghuangia</taxon>
    </lineage>
</organism>
<dbReference type="Pfam" id="PF03537">
    <property type="entry name" value="Glyco_hydro_114"/>
    <property type="match status" value="1"/>
</dbReference>
<evidence type="ECO:0000256" key="2">
    <source>
        <dbReference type="SAM" id="SignalP"/>
    </source>
</evidence>
<feature type="region of interest" description="Disordered" evidence="1">
    <location>
        <begin position="29"/>
        <end position="116"/>
    </location>
</feature>
<dbReference type="Proteomes" id="UP001165378">
    <property type="component" value="Unassembled WGS sequence"/>
</dbReference>
<dbReference type="PANTHER" id="PTHR35273">
    <property type="entry name" value="ALPHA-1,4 POLYGALACTOSAMINIDASE, PUTATIVE (AFU_ORTHOLOGUE AFUA_3G07890)-RELATED"/>
    <property type="match status" value="1"/>
</dbReference>
<keyword evidence="5" id="KW-1185">Reference proteome</keyword>
<name>A0AA41Q033_9ACTN</name>
<dbReference type="InterPro" id="IPR004352">
    <property type="entry name" value="GH114_TIM-barrel"/>
</dbReference>
<dbReference type="Gene3D" id="3.20.20.70">
    <property type="entry name" value="Aldolase class I"/>
    <property type="match status" value="1"/>
</dbReference>
<evidence type="ECO:0000313" key="4">
    <source>
        <dbReference type="EMBL" id="MCF2527964.1"/>
    </source>
</evidence>
<feature type="chain" id="PRO_5041458446" evidence="2">
    <location>
        <begin position="25"/>
        <end position="344"/>
    </location>
</feature>
<reference evidence="4" key="1">
    <citation type="submission" date="2022-01" db="EMBL/GenBank/DDBJ databases">
        <title>Genome-Based Taxonomic Classification of the Phylum Actinobacteria.</title>
        <authorList>
            <person name="Gao Y."/>
        </authorList>
    </citation>
    <scope>NUCLEOTIDE SEQUENCE</scope>
    <source>
        <strain evidence="4">KLBMP 8922</strain>
    </source>
</reference>
<evidence type="ECO:0000256" key="1">
    <source>
        <dbReference type="SAM" id="MobiDB-lite"/>
    </source>
</evidence>
<dbReference type="InterPro" id="IPR017853">
    <property type="entry name" value="GH"/>
</dbReference>
<sequence>MAETNTRTASPRIALAAALLLAFAAGCGGDGGKKAAPSASAPPGAAAASPAPEAPLSSPAPSDATSPSASSAAPGASGSPGAGKSPGSPPTSPAPAAPAGPATGGKPGAPPPANAGFDYQIGGPYALPPGVQVVVRDRGAAPQPGAYNVCYVNTFQAQPDAKAWWEKNHPDLLLRDGGAVVMDEDWGEALLDVSTEAKRYALIGVVGPWIDECARRGFQAVEPDNLDSFGRSHGKLTLAHNAAFATLLAARAHAAGLAIAQKNTVEMLDRRGAVGFDFAVSEECGQYDECGAFAGAYANRVFVVEYTKADFDKTCAGFGARLSVVLRDRGVTAPGQAGYVRASC</sequence>